<comment type="similarity">
    <text evidence="1">Belongs to the GST superfamily. Omega family.</text>
</comment>
<dbReference type="Proteomes" id="UP001200034">
    <property type="component" value="Unassembled WGS sequence"/>
</dbReference>
<dbReference type="InterPro" id="IPR040079">
    <property type="entry name" value="Glutathione_S-Trfase"/>
</dbReference>
<dbReference type="EMBL" id="JAJJHW010002585">
    <property type="protein sequence ID" value="KAH8372108.1"/>
    <property type="molecule type" value="Genomic_DNA"/>
</dbReference>
<evidence type="ECO:0000256" key="1">
    <source>
        <dbReference type="ARBA" id="ARBA00011067"/>
    </source>
</evidence>
<feature type="domain" description="GST C-terminal" evidence="4">
    <location>
        <begin position="111"/>
        <end position="240"/>
    </location>
</feature>
<dbReference type="PANTHER" id="PTHR43968:SF6">
    <property type="entry name" value="GLUTATHIONE S-TRANSFERASE OMEGA"/>
    <property type="match status" value="1"/>
</dbReference>
<evidence type="ECO:0000259" key="4">
    <source>
        <dbReference type="PROSITE" id="PS50405"/>
    </source>
</evidence>
<evidence type="ECO:0000313" key="6">
    <source>
        <dbReference type="Proteomes" id="UP001200034"/>
    </source>
</evidence>
<dbReference type="AlphaFoldDB" id="A0AAD4K1Z6"/>
<dbReference type="SFLD" id="SFLDS00019">
    <property type="entry name" value="Glutathione_Transferase_(cytos"/>
    <property type="match status" value="1"/>
</dbReference>
<dbReference type="GO" id="GO:0006749">
    <property type="term" value="P:glutathione metabolic process"/>
    <property type="evidence" value="ECO:0007669"/>
    <property type="project" value="TreeGrafter"/>
</dbReference>
<dbReference type="PANTHER" id="PTHR43968">
    <property type="match status" value="1"/>
</dbReference>
<evidence type="ECO:0000256" key="2">
    <source>
        <dbReference type="ARBA" id="ARBA00023002"/>
    </source>
</evidence>
<reference evidence="5" key="1">
    <citation type="journal article" date="2021" name="Mol. Ecol. Resour.">
        <title>Phylogenomic analyses of the genus Drosophila reveals genomic signals of climate adaptation.</title>
        <authorList>
            <person name="Li F."/>
            <person name="Rane R.V."/>
            <person name="Luria V."/>
            <person name="Xiong Z."/>
            <person name="Chen J."/>
            <person name="Li Z."/>
            <person name="Catullo R.A."/>
            <person name="Griffin P.C."/>
            <person name="Schiffer M."/>
            <person name="Pearce S."/>
            <person name="Lee S.F."/>
            <person name="McElroy K."/>
            <person name="Stocker A."/>
            <person name="Shirriffs J."/>
            <person name="Cockerell F."/>
            <person name="Coppin C."/>
            <person name="Sgro C.M."/>
            <person name="Karger A."/>
            <person name="Cain J.W."/>
            <person name="Weber J.A."/>
            <person name="Santpere G."/>
            <person name="Kirschner M.W."/>
            <person name="Hoffmann A.A."/>
            <person name="Oakeshott J.G."/>
            <person name="Zhang G."/>
        </authorList>
    </citation>
    <scope>NUCLEOTIDE SEQUENCE</scope>
    <source>
        <strain evidence="5">BGI-SZ-2011g</strain>
    </source>
</reference>
<comment type="caution">
    <text evidence="5">The sequence shown here is derived from an EMBL/GenBank/DDBJ whole genome shotgun (WGS) entry which is preliminary data.</text>
</comment>
<organism evidence="5 6">
    <name type="scientific">Drosophila rubida</name>
    <dbReference type="NCBI Taxonomy" id="30044"/>
    <lineage>
        <taxon>Eukaryota</taxon>
        <taxon>Metazoa</taxon>
        <taxon>Ecdysozoa</taxon>
        <taxon>Arthropoda</taxon>
        <taxon>Hexapoda</taxon>
        <taxon>Insecta</taxon>
        <taxon>Pterygota</taxon>
        <taxon>Neoptera</taxon>
        <taxon>Endopterygota</taxon>
        <taxon>Diptera</taxon>
        <taxon>Brachycera</taxon>
        <taxon>Muscomorpha</taxon>
        <taxon>Ephydroidea</taxon>
        <taxon>Drosophilidae</taxon>
        <taxon>Drosophila</taxon>
    </lineage>
</organism>
<dbReference type="SUPFAM" id="SSF47616">
    <property type="entry name" value="GST C-terminal domain-like"/>
    <property type="match status" value="1"/>
</dbReference>
<dbReference type="PROSITE" id="PS50404">
    <property type="entry name" value="GST_NTER"/>
    <property type="match status" value="1"/>
</dbReference>
<dbReference type="FunFam" id="3.40.30.10:FF:000123">
    <property type="entry name" value="Glutathione transferase o1"/>
    <property type="match status" value="1"/>
</dbReference>
<feature type="domain" description="GST N-terminal" evidence="3">
    <location>
        <begin position="24"/>
        <end position="106"/>
    </location>
</feature>
<dbReference type="SFLD" id="SFLDG00358">
    <property type="entry name" value="Main_(cytGST)"/>
    <property type="match status" value="1"/>
</dbReference>
<dbReference type="InterPro" id="IPR050983">
    <property type="entry name" value="GST_Omega/HSP26"/>
</dbReference>
<protein>
    <recommendedName>
        <fullName evidence="7">Pyrimidodiazepine synthase</fullName>
    </recommendedName>
</protein>
<dbReference type="SUPFAM" id="SSF52833">
    <property type="entry name" value="Thioredoxin-like"/>
    <property type="match status" value="1"/>
</dbReference>
<evidence type="ECO:0000313" key="5">
    <source>
        <dbReference type="EMBL" id="KAH8372108.1"/>
    </source>
</evidence>
<dbReference type="Gene3D" id="3.40.30.10">
    <property type="entry name" value="Glutaredoxin"/>
    <property type="match status" value="1"/>
</dbReference>
<dbReference type="GO" id="GO:0004364">
    <property type="term" value="F:glutathione transferase activity"/>
    <property type="evidence" value="ECO:0007669"/>
    <property type="project" value="InterPro"/>
</dbReference>
<dbReference type="GO" id="GO:0005737">
    <property type="term" value="C:cytoplasm"/>
    <property type="evidence" value="ECO:0007669"/>
    <property type="project" value="InterPro"/>
</dbReference>
<evidence type="ECO:0000259" key="3">
    <source>
        <dbReference type="PROSITE" id="PS50404"/>
    </source>
</evidence>
<dbReference type="PROSITE" id="PS50405">
    <property type="entry name" value="GST_CTER"/>
    <property type="match status" value="1"/>
</dbReference>
<dbReference type="Pfam" id="PF13417">
    <property type="entry name" value="GST_N_3"/>
    <property type="match status" value="1"/>
</dbReference>
<sequence>MKIKYSSFHLPFEGSAKPALPEDDVLRFYSMRFCPFSHRVSLLLAAKQIPHHKIYIDLIEKPEWYTEYSPLGKVPALQLTQVAGQPALVESLIIAAYLDEQYPQRPLFSRDPLQKALDRQLIDRFAAVVSAVYPVLTCNPNAPPDALQNFELALDVFEQELIKRGTRYFAGEQLGIVDYMIWPWFERFPSLKYNTEQGYELDAKRFQHLLKWRALMLQDEAVKFTATDVQLHVKFQQSKLLGKPNYDVAFQQ</sequence>
<name>A0AAD4K1Z6_9MUSC</name>
<keyword evidence="6" id="KW-1185">Reference proteome</keyword>
<dbReference type="InterPro" id="IPR010987">
    <property type="entry name" value="Glutathione-S-Trfase_C-like"/>
</dbReference>
<dbReference type="InterPro" id="IPR036249">
    <property type="entry name" value="Thioredoxin-like_sf"/>
</dbReference>
<dbReference type="InterPro" id="IPR036282">
    <property type="entry name" value="Glutathione-S-Trfase_C_sf"/>
</dbReference>
<dbReference type="InterPro" id="IPR004045">
    <property type="entry name" value="Glutathione_S-Trfase_N"/>
</dbReference>
<proteinExistence type="inferred from homology"/>
<gene>
    <name evidence="5" type="ORF">KR093_010085</name>
</gene>
<keyword evidence="2" id="KW-0560">Oxidoreductase</keyword>
<evidence type="ECO:0008006" key="7">
    <source>
        <dbReference type="Google" id="ProtNLM"/>
    </source>
</evidence>
<dbReference type="Pfam" id="PF13410">
    <property type="entry name" value="GST_C_2"/>
    <property type="match status" value="1"/>
</dbReference>
<dbReference type="FunFam" id="1.20.1050.10:FF:000009">
    <property type="entry name" value="Glutathione S-transferase omega-1"/>
    <property type="match status" value="1"/>
</dbReference>
<dbReference type="CDD" id="cd03184">
    <property type="entry name" value="GST_C_Omega"/>
    <property type="match status" value="1"/>
</dbReference>
<dbReference type="GO" id="GO:0045174">
    <property type="term" value="F:glutathione dehydrogenase (ascorbate) activity"/>
    <property type="evidence" value="ECO:0007669"/>
    <property type="project" value="TreeGrafter"/>
</dbReference>
<dbReference type="PRINTS" id="PR01625">
    <property type="entry name" value="GSTRNSFRASEO"/>
</dbReference>
<accession>A0AAD4K1Z6</accession>
<dbReference type="Gene3D" id="1.20.1050.10">
    <property type="match status" value="1"/>
</dbReference>
<dbReference type="InterPro" id="IPR005442">
    <property type="entry name" value="GST_omega"/>
</dbReference>